<keyword evidence="2" id="KW-0238">DNA-binding</keyword>
<dbReference type="InterPro" id="IPR011990">
    <property type="entry name" value="TPR-like_helical_dom_sf"/>
</dbReference>
<dbReference type="EMBL" id="JBIRYI010000007">
    <property type="protein sequence ID" value="MFI2487876.1"/>
    <property type="molecule type" value="Genomic_DNA"/>
</dbReference>
<protein>
    <submittedName>
        <fullName evidence="6">LuxR C-terminal-related transcriptional regulator</fullName>
    </submittedName>
</protein>
<dbReference type="SMART" id="SM00421">
    <property type="entry name" value="HTH_LUXR"/>
    <property type="match status" value="1"/>
</dbReference>
<dbReference type="Pfam" id="PF00196">
    <property type="entry name" value="GerE"/>
    <property type="match status" value="1"/>
</dbReference>
<dbReference type="CDD" id="cd06170">
    <property type="entry name" value="LuxR_C_like"/>
    <property type="match status" value="1"/>
</dbReference>
<evidence type="ECO:0000256" key="2">
    <source>
        <dbReference type="ARBA" id="ARBA00023125"/>
    </source>
</evidence>
<evidence type="ECO:0000313" key="6">
    <source>
        <dbReference type="EMBL" id="MFI2487876.1"/>
    </source>
</evidence>
<evidence type="ECO:0000256" key="4">
    <source>
        <dbReference type="SAM" id="MobiDB-lite"/>
    </source>
</evidence>
<dbReference type="Proteomes" id="UP001611580">
    <property type="component" value="Unassembled WGS sequence"/>
</dbReference>
<evidence type="ECO:0000256" key="3">
    <source>
        <dbReference type="ARBA" id="ARBA00023163"/>
    </source>
</evidence>
<proteinExistence type="predicted"/>
<dbReference type="PROSITE" id="PS50043">
    <property type="entry name" value="HTH_LUXR_2"/>
    <property type="match status" value="1"/>
</dbReference>
<dbReference type="SUPFAM" id="SSF52540">
    <property type="entry name" value="P-loop containing nucleoside triphosphate hydrolases"/>
    <property type="match status" value="1"/>
</dbReference>
<name>A0ABW7XK26_9MICO</name>
<comment type="caution">
    <text evidence="6">The sequence shown here is derived from an EMBL/GenBank/DDBJ whole genome shotgun (WGS) entry which is preliminary data.</text>
</comment>
<organism evidence="6 7">
    <name type="scientific">Promicromonospora kroppenstedtii</name>
    <dbReference type="NCBI Taxonomy" id="440482"/>
    <lineage>
        <taxon>Bacteria</taxon>
        <taxon>Bacillati</taxon>
        <taxon>Actinomycetota</taxon>
        <taxon>Actinomycetes</taxon>
        <taxon>Micrococcales</taxon>
        <taxon>Promicromonosporaceae</taxon>
        <taxon>Promicromonospora</taxon>
    </lineage>
</organism>
<feature type="region of interest" description="Disordered" evidence="4">
    <location>
        <begin position="1"/>
        <end position="23"/>
    </location>
</feature>
<dbReference type="PANTHER" id="PTHR44688">
    <property type="entry name" value="DNA-BINDING TRANSCRIPTIONAL ACTIVATOR DEVR_DOSR"/>
    <property type="match status" value="1"/>
</dbReference>
<dbReference type="Gene3D" id="1.10.10.10">
    <property type="entry name" value="Winged helix-like DNA-binding domain superfamily/Winged helix DNA-binding domain"/>
    <property type="match status" value="1"/>
</dbReference>
<gene>
    <name evidence="6" type="ORF">ACH47X_13245</name>
</gene>
<dbReference type="Pfam" id="PF25873">
    <property type="entry name" value="WHD_MalT"/>
    <property type="match status" value="1"/>
</dbReference>
<dbReference type="InterPro" id="IPR027417">
    <property type="entry name" value="P-loop_NTPase"/>
</dbReference>
<evidence type="ECO:0000256" key="1">
    <source>
        <dbReference type="ARBA" id="ARBA00023015"/>
    </source>
</evidence>
<dbReference type="InterPro" id="IPR036388">
    <property type="entry name" value="WH-like_DNA-bd_sf"/>
</dbReference>
<keyword evidence="7" id="KW-1185">Reference proteome</keyword>
<keyword evidence="1" id="KW-0805">Transcription regulation</keyword>
<dbReference type="PANTHER" id="PTHR44688:SF16">
    <property type="entry name" value="DNA-BINDING TRANSCRIPTIONAL ACTIVATOR DEVR_DOSR"/>
    <property type="match status" value="1"/>
</dbReference>
<dbReference type="InterPro" id="IPR000792">
    <property type="entry name" value="Tscrpt_reg_LuxR_C"/>
</dbReference>
<reference evidence="6 7" key="1">
    <citation type="submission" date="2024-10" db="EMBL/GenBank/DDBJ databases">
        <title>The Natural Products Discovery Center: Release of the First 8490 Sequenced Strains for Exploring Actinobacteria Biosynthetic Diversity.</title>
        <authorList>
            <person name="Kalkreuter E."/>
            <person name="Kautsar S.A."/>
            <person name="Yang D."/>
            <person name="Bader C.D."/>
            <person name="Teijaro C.N."/>
            <person name="Fluegel L."/>
            <person name="Davis C.M."/>
            <person name="Simpson J.R."/>
            <person name="Lauterbach L."/>
            <person name="Steele A.D."/>
            <person name="Gui C."/>
            <person name="Meng S."/>
            <person name="Li G."/>
            <person name="Viehrig K."/>
            <person name="Ye F."/>
            <person name="Su P."/>
            <person name="Kiefer A.F."/>
            <person name="Nichols A."/>
            <person name="Cepeda A.J."/>
            <person name="Yan W."/>
            <person name="Fan B."/>
            <person name="Jiang Y."/>
            <person name="Adhikari A."/>
            <person name="Zheng C.-J."/>
            <person name="Schuster L."/>
            <person name="Cowan T.M."/>
            <person name="Smanski M.J."/>
            <person name="Chevrette M.G."/>
            <person name="De Carvalho L.P.S."/>
            <person name="Shen B."/>
        </authorList>
    </citation>
    <scope>NUCLEOTIDE SEQUENCE [LARGE SCALE GENOMIC DNA]</scope>
    <source>
        <strain evidence="6 7">NPDC019481</strain>
    </source>
</reference>
<feature type="domain" description="HTH luxR-type" evidence="5">
    <location>
        <begin position="813"/>
        <end position="878"/>
    </location>
</feature>
<sequence length="892" mass="96563">MTHSPGPGVPHDRQPAPGTPPGPLATVYQAKLRPAVNPEHIVRRPRLIELLDTAVESPLTLVVAPAGSGKTSLLRDWVGWTDLPHAWLSVDESDRDPAQLWLSILAALDGIAPGCAEAAADLIRRRRALLDAVGTLLDDLESRSYDPRVLVIDDLEVVDEAVASGALTMFVQHLPRWLRVVLVSRHAPHLPVDRLRARGMLGEVRFPELRFSFDEATEMLARLAPTLPPNRVAKAARHAGGWAASIQLAALAARAADARASAGAPGQDDVGRYLGDYVWHEVLSGEPADVVDVLIAVSVVDRAEPDLARALAGRFDAPRLLERAEERGLFAARIEPSGAYETHALVRDALLVELRRRDPERLAELHQRAARWFEDTGQPVAALEHLLRAEEGREALRLLASCVPQLYDSGREATVRRMLAEIPAGAAASDTTAAIDLAWCQLFADRSAFVQTVHAVVAQADKDDGLEPKLVARLEMLRAASAAVSGDWTAGARSARWSLAAIGDGWQADPLCRFGWNLLAREVALTERWDDAAPEVRQVARTISTAPERRIAFEATRALGVALAGRAVEALRLVYGTRQVSETTSQTTARTELALAEALANREIGEQSAALPVLTHLVETACDPVPHCRLLASLELTRAAVDSGDAAAAERAFGEATEMVDTQLPGPGSRTLLARTGALLALAEDRPDDARRWATEVDDPFWGGVETARVLIATGDVGAADTALRGTAPRCVRHHVLLDLLLSRTTQDADEAEAALTRAVRLGAAHGLVQTLASEGTGVVESIERLAWRVPQPWLDRLRRVPLSGASPPGTAVVELVEALTDRQLGILRMLPSRLSLREIADELFISVNTLKFHLKVIYRKLGCGSRAEAADLARALMNRHRRGQPEGAWRR</sequence>
<dbReference type="SUPFAM" id="SSF46894">
    <property type="entry name" value="C-terminal effector domain of the bipartite response regulators"/>
    <property type="match status" value="1"/>
</dbReference>
<evidence type="ECO:0000313" key="7">
    <source>
        <dbReference type="Proteomes" id="UP001611580"/>
    </source>
</evidence>
<keyword evidence="3" id="KW-0804">Transcription</keyword>
<dbReference type="InterPro" id="IPR059106">
    <property type="entry name" value="WHD_MalT"/>
</dbReference>
<dbReference type="RefSeq" id="WP_397404953.1">
    <property type="nucleotide sequence ID" value="NZ_JBIRYI010000007.1"/>
</dbReference>
<evidence type="ECO:0000259" key="5">
    <source>
        <dbReference type="PROSITE" id="PS50043"/>
    </source>
</evidence>
<accession>A0ABW7XK26</accession>
<dbReference type="InterPro" id="IPR016032">
    <property type="entry name" value="Sig_transdc_resp-reg_C-effctor"/>
</dbReference>
<dbReference type="Gene3D" id="1.25.40.10">
    <property type="entry name" value="Tetratricopeptide repeat domain"/>
    <property type="match status" value="1"/>
</dbReference>
<dbReference type="Gene3D" id="3.40.50.300">
    <property type="entry name" value="P-loop containing nucleotide triphosphate hydrolases"/>
    <property type="match status" value="1"/>
</dbReference>